<accession>A0AAD2FMF0</accession>
<evidence type="ECO:0000313" key="2">
    <source>
        <dbReference type="EMBL" id="CAJ1945626.1"/>
    </source>
</evidence>
<dbReference type="Gene3D" id="3.40.50.11350">
    <property type="match status" value="1"/>
</dbReference>
<protein>
    <submittedName>
        <fullName evidence="2">Uncharacterized protein</fullName>
    </submittedName>
</protein>
<name>A0AAD2FMF0_9STRA</name>
<sequence length="422" mass="48389">MDGFQVLPPNRLVHVTRFGLGHRLIRATSAYHLAKILALPRLKNQWGSCSKDTNWRGKDGNDAYSIFPYLFGNDVWILPTESSIKRQGKRVIVRNDVYGYIPGQIYKNFELPIDKSNEISGNGPLVLKLMSDSEFYSQLVDNYRFQAEVLEFMEKHKFREHEVVGLHIRAGNGEKTHFEWSGRGITDEEAFISDSIHLVEALVEKLRSLQRKKPLVFLATDTQRLIPVIQNAMKNIGVETVHLEQIRVEDNGGVTFQAFASKEDDCLKGWQAMFSDMLLLGNADVVVAARHSSFTQSLPLSRVFDRHRGEEGPHFCEVSSDATTMTCFEDKKTWLFRQDENKIFQIENGNQTKSFPQVTHRVLVSFPDVETPNEMDTVIEFLQKPRIGNDTDILMHTYGKKGFNPKYRGQKSEKSMWTFAYS</sequence>
<comment type="caution">
    <text evidence="2">The sequence shown here is derived from an EMBL/GenBank/DDBJ whole genome shotgun (WGS) entry which is preliminary data.</text>
</comment>
<gene>
    <name evidence="1" type="ORF">CYCCA115_LOCUS9768</name>
    <name evidence="2" type="ORF">CYCCA115_LOCUS9770</name>
</gene>
<dbReference type="InterPro" id="IPR008716">
    <property type="entry name" value="NodZ"/>
</dbReference>
<organism evidence="2 3">
    <name type="scientific">Cylindrotheca closterium</name>
    <dbReference type="NCBI Taxonomy" id="2856"/>
    <lineage>
        <taxon>Eukaryota</taxon>
        <taxon>Sar</taxon>
        <taxon>Stramenopiles</taxon>
        <taxon>Ochrophyta</taxon>
        <taxon>Bacillariophyta</taxon>
        <taxon>Bacillariophyceae</taxon>
        <taxon>Bacillariophycidae</taxon>
        <taxon>Bacillariales</taxon>
        <taxon>Bacillariaceae</taxon>
        <taxon>Cylindrotheca</taxon>
    </lineage>
</organism>
<dbReference type="EMBL" id="CAKOGP040001446">
    <property type="protein sequence ID" value="CAJ1945626.1"/>
    <property type="molecule type" value="Genomic_DNA"/>
</dbReference>
<reference evidence="2" key="1">
    <citation type="submission" date="2023-08" db="EMBL/GenBank/DDBJ databases">
        <authorList>
            <person name="Audoor S."/>
            <person name="Bilcke G."/>
        </authorList>
    </citation>
    <scope>NUCLEOTIDE SEQUENCE</scope>
</reference>
<dbReference type="Proteomes" id="UP001295423">
    <property type="component" value="Unassembled WGS sequence"/>
</dbReference>
<evidence type="ECO:0000313" key="3">
    <source>
        <dbReference type="Proteomes" id="UP001295423"/>
    </source>
</evidence>
<dbReference type="EMBL" id="CAKOGP040001446">
    <property type="protein sequence ID" value="CAJ1945624.1"/>
    <property type="molecule type" value="Genomic_DNA"/>
</dbReference>
<proteinExistence type="predicted"/>
<keyword evidence="3" id="KW-1185">Reference proteome</keyword>
<dbReference type="AlphaFoldDB" id="A0AAD2FMF0"/>
<evidence type="ECO:0000313" key="1">
    <source>
        <dbReference type="EMBL" id="CAJ1945624.1"/>
    </source>
</evidence>
<dbReference type="GO" id="GO:0009312">
    <property type="term" value="P:oligosaccharide biosynthetic process"/>
    <property type="evidence" value="ECO:0007669"/>
    <property type="project" value="InterPro"/>
</dbReference>
<dbReference type="GO" id="GO:0016758">
    <property type="term" value="F:hexosyltransferase activity"/>
    <property type="evidence" value="ECO:0007669"/>
    <property type="project" value="InterPro"/>
</dbReference>
<dbReference type="Pfam" id="PF05830">
    <property type="entry name" value="NodZ"/>
    <property type="match status" value="1"/>
</dbReference>